<organism evidence="1 2">
    <name type="scientific">Clostridium gelidum</name>
    <dbReference type="NCBI Taxonomy" id="704125"/>
    <lineage>
        <taxon>Bacteria</taxon>
        <taxon>Bacillati</taxon>
        <taxon>Bacillota</taxon>
        <taxon>Clostridia</taxon>
        <taxon>Eubacteriales</taxon>
        <taxon>Clostridiaceae</taxon>
        <taxon>Clostridium</taxon>
    </lineage>
</organism>
<reference evidence="2" key="1">
    <citation type="submission" date="2021-07" db="EMBL/GenBank/DDBJ databases">
        <title>Complete genome sequencing of a Clostridium isolate.</title>
        <authorList>
            <person name="Ueki A."/>
            <person name="Tonouchi A."/>
        </authorList>
    </citation>
    <scope>NUCLEOTIDE SEQUENCE [LARGE SCALE GENOMIC DNA]</scope>
    <source>
        <strain evidence="2">C5S11</strain>
    </source>
</reference>
<sequence>MKKSVEDLNSEIILLDEIGFLEKEAYKFKKEIIKCLDNNKFVIGVLRKMNDEFIDYIKRREDTLVIDIENIDYESREDICNNIISIINEEERNL</sequence>
<evidence type="ECO:0000313" key="1">
    <source>
        <dbReference type="EMBL" id="BCZ44741.1"/>
    </source>
</evidence>
<protein>
    <recommendedName>
        <fullName evidence="3">ATP-binding protein</fullName>
    </recommendedName>
</protein>
<dbReference type="RefSeq" id="WP_224036399.1">
    <property type="nucleotide sequence ID" value="NZ_AP024849.1"/>
</dbReference>
<proteinExistence type="predicted"/>
<dbReference type="InterPro" id="IPR027417">
    <property type="entry name" value="P-loop_NTPase"/>
</dbReference>
<evidence type="ECO:0008006" key="3">
    <source>
        <dbReference type="Google" id="ProtNLM"/>
    </source>
</evidence>
<dbReference type="Proteomes" id="UP000824633">
    <property type="component" value="Chromosome"/>
</dbReference>
<dbReference type="Gene3D" id="3.40.50.300">
    <property type="entry name" value="P-loop containing nucleotide triphosphate hydrolases"/>
    <property type="match status" value="1"/>
</dbReference>
<name>A0ABN6ISZ3_9CLOT</name>
<accession>A0ABN6ISZ3</accession>
<evidence type="ECO:0000313" key="2">
    <source>
        <dbReference type="Proteomes" id="UP000824633"/>
    </source>
</evidence>
<dbReference type="EMBL" id="AP024849">
    <property type="protein sequence ID" value="BCZ44741.1"/>
    <property type="molecule type" value="Genomic_DNA"/>
</dbReference>
<keyword evidence="2" id="KW-1185">Reference proteome</keyword>
<gene>
    <name evidence="1" type="ORF">psyc5s11_08080</name>
</gene>
<dbReference type="InterPro" id="IPR004948">
    <property type="entry name" value="Nuc-triphosphatase_THEP1"/>
</dbReference>
<dbReference type="SUPFAM" id="SSF52540">
    <property type="entry name" value="P-loop containing nucleoside triphosphate hydrolases"/>
    <property type="match status" value="1"/>
</dbReference>
<dbReference type="Pfam" id="PF03266">
    <property type="entry name" value="NTPase_1"/>
    <property type="match status" value="1"/>
</dbReference>